<evidence type="ECO:0000256" key="4">
    <source>
        <dbReference type="ARBA" id="ARBA00022982"/>
    </source>
</evidence>
<evidence type="ECO:0000313" key="7">
    <source>
        <dbReference type="EMBL" id="EIM57753.1"/>
    </source>
</evidence>
<evidence type="ECO:0000256" key="2">
    <source>
        <dbReference type="ARBA" id="ARBA00022448"/>
    </source>
</evidence>
<protein>
    <submittedName>
        <fullName evidence="7">Desulfoferrodoxin ferrous iron-binding domain protein</fullName>
    </submittedName>
</protein>
<dbReference type="InterPro" id="IPR002742">
    <property type="entry name" value="Desulfoferrodoxin_Fe-bd_dom"/>
</dbReference>
<dbReference type="eggNOG" id="COG2033">
    <property type="taxonomic scope" value="Bacteria"/>
</dbReference>
<feature type="domain" description="Desulfoferrodoxin ferrous iron-binding" evidence="6">
    <location>
        <begin position="39"/>
        <end position="123"/>
    </location>
</feature>
<name>I5AVD0_EUBC6</name>
<dbReference type="EMBL" id="CM001487">
    <property type="protein sequence ID" value="EIM57753.1"/>
    <property type="molecule type" value="Genomic_DNA"/>
</dbReference>
<sequence length="125" mass="13765">MLFYRCEGCGNFVTFLADKTGCTPKCCGDTMKEIVPNTTDGAVEKHVPVVAVDGNTVTVTVGEAEHPMLEAHYIQFIILETSQGFQKKDLKPGEKPEAVFALAPDEKPVAAYEYCNLHGLWKKEI</sequence>
<dbReference type="Pfam" id="PF01880">
    <property type="entry name" value="Desulfoferrodox"/>
    <property type="match status" value="1"/>
</dbReference>
<reference evidence="7 8" key="2">
    <citation type="submission" date="2012-02" db="EMBL/GenBank/DDBJ databases">
        <title>Improved High-Quality Draft sequence of Eubacterium cellulosolvens 6.</title>
        <authorList>
            <consortium name="US DOE Joint Genome Institute"/>
            <person name="Lucas S."/>
            <person name="Han J."/>
            <person name="Lapidus A."/>
            <person name="Cheng J.-F."/>
            <person name="Goodwin L."/>
            <person name="Pitluck S."/>
            <person name="Peters L."/>
            <person name="Mikhailova N."/>
            <person name="Gu W."/>
            <person name="Detter J.C."/>
            <person name="Han C."/>
            <person name="Tapia R."/>
            <person name="Land M."/>
            <person name="Hauser L."/>
            <person name="Kyrpides N."/>
            <person name="Ivanova N."/>
            <person name="Pagani I."/>
            <person name="Johnson E."/>
            <person name="Mukhopadhyay B."/>
            <person name="Anderson I."/>
            <person name="Woyke T."/>
        </authorList>
    </citation>
    <scope>NUCLEOTIDE SEQUENCE [LARGE SCALE GENOMIC DNA]</scope>
    <source>
        <strain evidence="7 8">6</strain>
    </source>
</reference>
<keyword evidence="8" id="KW-1185">Reference proteome</keyword>
<comment type="similarity">
    <text evidence="1">Belongs to the desulfoferrodoxin family.</text>
</comment>
<accession>I5AVD0</accession>
<keyword evidence="5" id="KW-0408">Iron</keyword>
<dbReference type="InterPro" id="IPR051233">
    <property type="entry name" value="Desulfoferrodoxin_SOR"/>
</dbReference>
<keyword evidence="2" id="KW-0813">Transport</keyword>
<reference evidence="7 8" key="1">
    <citation type="submission" date="2010-08" db="EMBL/GenBank/DDBJ databases">
        <authorList>
            <consortium name="US DOE Joint Genome Institute (JGI-PGF)"/>
            <person name="Lucas S."/>
            <person name="Copeland A."/>
            <person name="Lapidus A."/>
            <person name="Cheng J.-F."/>
            <person name="Bruce D."/>
            <person name="Goodwin L."/>
            <person name="Pitluck S."/>
            <person name="Land M.L."/>
            <person name="Hauser L."/>
            <person name="Chang Y.-J."/>
            <person name="Anderson I.J."/>
            <person name="Johnson E."/>
            <person name="Mulhopadhyay B."/>
            <person name="Kyrpides N."/>
            <person name="Woyke T.J."/>
        </authorList>
    </citation>
    <scope>NUCLEOTIDE SEQUENCE [LARGE SCALE GENOMIC DNA]</scope>
    <source>
        <strain evidence="7 8">6</strain>
    </source>
</reference>
<evidence type="ECO:0000256" key="5">
    <source>
        <dbReference type="ARBA" id="ARBA00023004"/>
    </source>
</evidence>
<evidence type="ECO:0000256" key="3">
    <source>
        <dbReference type="ARBA" id="ARBA00022723"/>
    </source>
</evidence>
<dbReference type="STRING" id="633697.EubceDRAFT1_1979"/>
<dbReference type="InterPro" id="IPR036073">
    <property type="entry name" value="Desulfoferrodoxin_Fe-bd_dom_sf"/>
</dbReference>
<dbReference type="PANTHER" id="PTHR36541:SF1">
    <property type="entry name" value="SUPEROXIDE REDUCTASE-RELATED"/>
    <property type="match status" value="1"/>
</dbReference>
<evidence type="ECO:0000256" key="1">
    <source>
        <dbReference type="ARBA" id="ARBA00005941"/>
    </source>
</evidence>
<dbReference type="AlphaFoldDB" id="I5AVD0"/>
<dbReference type="Proteomes" id="UP000005753">
    <property type="component" value="Chromosome"/>
</dbReference>
<dbReference type="GO" id="GO:0016491">
    <property type="term" value="F:oxidoreductase activity"/>
    <property type="evidence" value="ECO:0007669"/>
    <property type="project" value="InterPro"/>
</dbReference>
<dbReference type="PANTHER" id="PTHR36541">
    <property type="entry name" value="SUPEROXIDE REDUCTASE-RELATED"/>
    <property type="match status" value="1"/>
</dbReference>
<dbReference type="OrthoDB" id="9814936at2"/>
<dbReference type="NCBIfam" id="TIGR00332">
    <property type="entry name" value="neela_ferrous"/>
    <property type="match status" value="1"/>
</dbReference>
<evidence type="ECO:0000313" key="8">
    <source>
        <dbReference type="Proteomes" id="UP000005753"/>
    </source>
</evidence>
<evidence type="ECO:0000259" key="6">
    <source>
        <dbReference type="Pfam" id="PF01880"/>
    </source>
</evidence>
<dbReference type="SUPFAM" id="SSF49367">
    <property type="entry name" value="Superoxide reductase-like"/>
    <property type="match status" value="1"/>
</dbReference>
<keyword evidence="3" id="KW-0479">Metal-binding</keyword>
<dbReference type="Gene3D" id="2.60.40.730">
    <property type="entry name" value="SOR catalytic domain"/>
    <property type="match status" value="1"/>
</dbReference>
<dbReference type="GO" id="GO:0005506">
    <property type="term" value="F:iron ion binding"/>
    <property type="evidence" value="ECO:0007669"/>
    <property type="project" value="InterPro"/>
</dbReference>
<proteinExistence type="inferred from homology"/>
<organism evidence="7 8">
    <name type="scientific">Eubacterium cellulosolvens (strain ATCC 43171 / JCM 9499 / 6)</name>
    <name type="common">Cillobacterium cellulosolvens</name>
    <dbReference type="NCBI Taxonomy" id="633697"/>
    <lineage>
        <taxon>Bacteria</taxon>
        <taxon>Bacillati</taxon>
        <taxon>Bacillota</taxon>
        <taxon>Clostridia</taxon>
        <taxon>Eubacteriales</taxon>
        <taxon>Eubacteriaceae</taxon>
        <taxon>Eubacterium</taxon>
    </lineage>
</organism>
<gene>
    <name evidence="7" type="ORF">EubceDRAFT1_1979</name>
</gene>
<keyword evidence="4" id="KW-0249">Electron transport</keyword>
<dbReference type="HOGENOM" id="CLU_118960_1_0_9"/>